<dbReference type="Proteomes" id="UP000261540">
    <property type="component" value="Unplaced"/>
</dbReference>
<dbReference type="InterPro" id="IPR039773">
    <property type="entry name" value="BAG_chaperone_regulator"/>
</dbReference>
<dbReference type="CTD" id="9530"/>
<dbReference type="Pfam" id="PF02179">
    <property type="entry name" value="BAG"/>
    <property type="match status" value="1"/>
</dbReference>
<dbReference type="GO" id="GO:0016020">
    <property type="term" value="C:membrane"/>
    <property type="evidence" value="ECO:0007669"/>
    <property type="project" value="TreeGrafter"/>
</dbReference>
<dbReference type="GO" id="GO:0000774">
    <property type="term" value="F:adenyl-nucleotide exchange factor activity"/>
    <property type="evidence" value="ECO:0007669"/>
    <property type="project" value="TreeGrafter"/>
</dbReference>
<feature type="compositionally biased region" description="Polar residues" evidence="2">
    <location>
        <begin position="135"/>
        <end position="148"/>
    </location>
</feature>
<feature type="compositionally biased region" description="Low complexity" evidence="2">
    <location>
        <begin position="180"/>
        <end position="192"/>
    </location>
</feature>
<evidence type="ECO:0000313" key="4">
    <source>
        <dbReference type="Ensembl" id="ENSPKIP00000015027.1"/>
    </source>
</evidence>
<dbReference type="Gene3D" id="1.20.58.120">
    <property type="entry name" value="BAG domain"/>
    <property type="match status" value="1"/>
</dbReference>
<dbReference type="GO" id="GO:0051087">
    <property type="term" value="F:protein-folding chaperone binding"/>
    <property type="evidence" value="ECO:0007669"/>
    <property type="project" value="InterPro"/>
</dbReference>
<keyword evidence="1" id="KW-0143">Chaperone</keyword>
<sequence length="393" mass="43680">MAYDSVRNDRSGVNSPWVMHQMQSHPKGVWPTNYNNSENNNWNSSMVTDNREAVPYPSYPSNYWYPQSHTAGPYSSAYPSGSEVNGQRPYNPQTMPGFPDAVYNPGQYPAGLIHPSNPFYCTDQPPTRQVPYPNQGCTEQGTSTSGPLASQHCHYPVSHCQRAHEYPPAPYAHYGDGVHPVPQSSPYPSQQPLHARPQPDAWPHTAGFGSTAQQQWQPDAPPAHNHYGNPLIPPHPAAWTAPSVSQYDPQDRHYPGYVPVNQPMGPNQMAANPGPGQPREFSAPPQVYNMGKEQEPKQSQGEPPPTGPPQSQNPSLARVQQVLARVSLLQEDVDEFVGHKTDKSYRCLEELLTKELLELDSVETNGQESVRLARKEAVQKIQGILDRLEKKAF</sequence>
<dbReference type="KEGG" id="pki:111857572"/>
<dbReference type="InterPro" id="IPR036533">
    <property type="entry name" value="BAG_dom_sf"/>
</dbReference>
<keyword evidence="5" id="KW-1185">Reference proteome</keyword>
<protein>
    <submittedName>
        <fullName evidence="4">BCL2 associated athanogene 4</fullName>
    </submittedName>
</protein>
<accession>A0A3B3R8B4</accession>
<dbReference type="AlphaFoldDB" id="A0A3B3R8B4"/>
<feature type="region of interest" description="Disordered" evidence="2">
    <location>
        <begin position="171"/>
        <end position="316"/>
    </location>
</feature>
<organism evidence="4 5">
    <name type="scientific">Paramormyrops kingsleyae</name>
    <dbReference type="NCBI Taxonomy" id="1676925"/>
    <lineage>
        <taxon>Eukaryota</taxon>
        <taxon>Metazoa</taxon>
        <taxon>Chordata</taxon>
        <taxon>Craniata</taxon>
        <taxon>Vertebrata</taxon>
        <taxon>Euteleostomi</taxon>
        <taxon>Actinopterygii</taxon>
        <taxon>Neopterygii</taxon>
        <taxon>Teleostei</taxon>
        <taxon>Osteoglossocephala</taxon>
        <taxon>Osteoglossomorpha</taxon>
        <taxon>Osteoglossiformes</taxon>
        <taxon>Mormyridae</taxon>
        <taxon>Paramormyrops</taxon>
    </lineage>
</organism>
<feature type="region of interest" description="Disordered" evidence="2">
    <location>
        <begin position="125"/>
        <end position="150"/>
    </location>
</feature>
<dbReference type="GeneTree" id="ENSGT00940000158936"/>
<dbReference type="GO" id="GO:0050821">
    <property type="term" value="P:protein stabilization"/>
    <property type="evidence" value="ECO:0007669"/>
    <property type="project" value="TreeGrafter"/>
</dbReference>
<name>A0A3B3R8B4_9TELE</name>
<dbReference type="PANTHER" id="PTHR12329:SF10">
    <property type="entry name" value="BAG FAMILY MOLECULAR CHAPERONE REGULATOR 4"/>
    <property type="match status" value="1"/>
</dbReference>
<dbReference type="PROSITE" id="PS51035">
    <property type="entry name" value="BAG"/>
    <property type="match status" value="1"/>
</dbReference>
<dbReference type="RefSeq" id="XP_023694344.1">
    <property type="nucleotide sequence ID" value="XM_023838576.2"/>
</dbReference>
<proteinExistence type="predicted"/>
<feature type="domain" description="BAG" evidence="3">
    <location>
        <begin position="315"/>
        <end position="392"/>
    </location>
</feature>
<dbReference type="GeneID" id="111857572"/>
<dbReference type="PANTHER" id="PTHR12329">
    <property type="entry name" value="BCL2-ASSOCIATED ATHANOGENE"/>
    <property type="match status" value="1"/>
</dbReference>
<dbReference type="STRING" id="1676925.ENSPKIP00000015027"/>
<dbReference type="InterPro" id="IPR003103">
    <property type="entry name" value="BAG_domain"/>
</dbReference>
<reference evidence="4" key="2">
    <citation type="submission" date="2025-09" db="UniProtKB">
        <authorList>
            <consortium name="Ensembl"/>
        </authorList>
    </citation>
    <scope>IDENTIFICATION</scope>
</reference>
<reference evidence="4" key="1">
    <citation type="submission" date="2025-08" db="UniProtKB">
        <authorList>
            <consortium name="Ensembl"/>
        </authorList>
    </citation>
    <scope>IDENTIFICATION</scope>
</reference>
<dbReference type="GO" id="GO:0005829">
    <property type="term" value="C:cytosol"/>
    <property type="evidence" value="ECO:0007669"/>
    <property type="project" value="TreeGrafter"/>
</dbReference>
<dbReference type="OrthoDB" id="8614100at2759"/>
<dbReference type="SUPFAM" id="SSF63491">
    <property type="entry name" value="BAG domain"/>
    <property type="match status" value="1"/>
</dbReference>
<evidence type="ECO:0000259" key="3">
    <source>
        <dbReference type="PROSITE" id="PS51035"/>
    </source>
</evidence>
<evidence type="ECO:0000256" key="1">
    <source>
        <dbReference type="ARBA" id="ARBA00023186"/>
    </source>
</evidence>
<dbReference type="GO" id="GO:0005634">
    <property type="term" value="C:nucleus"/>
    <property type="evidence" value="ECO:0007669"/>
    <property type="project" value="TreeGrafter"/>
</dbReference>
<dbReference type="SMART" id="SM00264">
    <property type="entry name" value="BAG"/>
    <property type="match status" value="1"/>
</dbReference>
<evidence type="ECO:0000256" key="2">
    <source>
        <dbReference type="SAM" id="MobiDB-lite"/>
    </source>
</evidence>
<evidence type="ECO:0000313" key="5">
    <source>
        <dbReference type="Proteomes" id="UP000261540"/>
    </source>
</evidence>
<dbReference type="Ensembl" id="ENSPKIT00000039485.1">
    <property type="protein sequence ID" value="ENSPKIP00000015027.1"/>
    <property type="gene ID" value="ENSPKIG00000001876.1"/>
</dbReference>